<evidence type="ECO:0000256" key="3">
    <source>
        <dbReference type="ARBA" id="ARBA00022679"/>
    </source>
</evidence>
<evidence type="ECO:0000256" key="4">
    <source>
        <dbReference type="PIRSR" id="PIRSR633195-1"/>
    </source>
</evidence>
<dbReference type="PANTHER" id="PTHR10488:SF1">
    <property type="entry name" value="GLYCINE AMIDINOTRANSFERASE, MITOCHONDRIAL"/>
    <property type="match status" value="1"/>
</dbReference>
<evidence type="ECO:0000256" key="2">
    <source>
        <dbReference type="ARBA" id="ARBA00006943"/>
    </source>
</evidence>
<evidence type="ECO:0000256" key="1">
    <source>
        <dbReference type="ARBA" id="ARBA00004858"/>
    </source>
</evidence>
<proteinExistence type="inferred from homology"/>
<comment type="function">
    <text evidence="5">Catalyzes the biosynthesis of guanidinoacetate, the immediate precursor of creatine. Creatine plays a vital role in energy metabolism in muscle tissues. May play a role in embryonic and central nervous system development.</text>
</comment>
<sequence>PPKPTCSLTRMFNDVDYWQKKSHSNSSYKTNLNETEIAFDAADIIRMGKDIFYKKSATANNQGLSWLRRTFPHLRFHMMHFPTSLDCHLDTSLVPLRPPTSGSPGIVLINQNRPPLVNEIKLFTDNDWRPVWGPLPATDSLPPLAMCSSNINLNLLSLNDHCVIIEECEVPLYRLLHDELGFDVITCPFRVLNEFGGSIHCGKKNYRLDSICNRPTRMLFYFI</sequence>
<feature type="active site" evidence="4">
    <location>
        <position position="88"/>
    </location>
</feature>
<organism evidence="6 7">
    <name type="scientific">Rotaria magnacalcarata</name>
    <dbReference type="NCBI Taxonomy" id="392030"/>
    <lineage>
        <taxon>Eukaryota</taxon>
        <taxon>Metazoa</taxon>
        <taxon>Spiralia</taxon>
        <taxon>Gnathifera</taxon>
        <taxon>Rotifera</taxon>
        <taxon>Eurotatoria</taxon>
        <taxon>Bdelloidea</taxon>
        <taxon>Philodinida</taxon>
        <taxon>Philodinidae</taxon>
        <taxon>Rotaria</taxon>
    </lineage>
</organism>
<dbReference type="GO" id="GO:0006601">
    <property type="term" value="P:creatine biosynthetic process"/>
    <property type="evidence" value="ECO:0007669"/>
    <property type="project" value="UniProtKB-UniRule"/>
</dbReference>
<keyword evidence="5" id="KW-0496">Mitochondrion</keyword>
<protein>
    <recommendedName>
        <fullName evidence="5">Glycine amidinotransferase</fullName>
        <ecNumber evidence="5">2.1.4.1</ecNumber>
    </recommendedName>
    <alternativeName>
        <fullName evidence="5">L-arginine:glycine amidinotransferase</fullName>
    </alternativeName>
</protein>
<gene>
    <name evidence="6" type="ORF">BYL167_LOCUS69649</name>
</gene>
<dbReference type="PANTHER" id="PTHR10488">
    <property type="entry name" value="GLYCINE AMIDINOTRANSFERASE, MITOCHONDRIAL"/>
    <property type="match status" value="1"/>
</dbReference>
<evidence type="ECO:0000313" key="6">
    <source>
        <dbReference type="EMBL" id="CAF5137913.1"/>
    </source>
</evidence>
<dbReference type="EC" id="2.1.4.1" evidence="5"/>
<accession>A0A8S3FSR2</accession>
<keyword evidence="5" id="KW-0999">Mitochondrion inner membrane</keyword>
<dbReference type="Proteomes" id="UP000681967">
    <property type="component" value="Unassembled WGS sequence"/>
</dbReference>
<dbReference type="EMBL" id="CAJOBH010250846">
    <property type="protein sequence ID" value="CAF5137913.1"/>
    <property type="molecule type" value="Genomic_DNA"/>
</dbReference>
<comment type="pathway">
    <text evidence="1 5">Amine and polyamine biosynthesis; creatine biosynthesis; creatine from L-arginine and glycine: step 1/2.</text>
</comment>
<feature type="non-terminal residue" evidence="6">
    <location>
        <position position="1"/>
    </location>
</feature>
<dbReference type="SUPFAM" id="SSF55909">
    <property type="entry name" value="Pentein"/>
    <property type="match status" value="1"/>
</dbReference>
<dbReference type="AlphaFoldDB" id="A0A8S3FSR2"/>
<keyword evidence="3 5" id="KW-0808">Transferase</keyword>
<reference evidence="6" key="1">
    <citation type="submission" date="2021-02" db="EMBL/GenBank/DDBJ databases">
        <authorList>
            <person name="Nowell W R."/>
        </authorList>
    </citation>
    <scope>NUCLEOTIDE SEQUENCE</scope>
</reference>
<dbReference type="InterPro" id="IPR033195">
    <property type="entry name" value="AmidinoTrfase"/>
</dbReference>
<feature type="active site" evidence="4">
    <location>
        <position position="40"/>
    </location>
</feature>
<dbReference type="GO" id="GO:0005758">
    <property type="term" value="C:mitochondrial intermembrane space"/>
    <property type="evidence" value="ECO:0007669"/>
    <property type="project" value="TreeGrafter"/>
</dbReference>
<comment type="subunit">
    <text evidence="5">Homodimer.</text>
</comment>
<comment type="subcellular location">
    <subcellularLocation>
        <location evidence="5">Mitochondrion inner membrane</location>
    </subcellularLocation>
</comment>
<name>A0A8S3FSR2_9BILA</name>
<dbReference type="GO" id="GO:0015068">
    <property type="term" value="F:glycine amidinotransferase activity"/>
    <property type="evidence" value="ECO:0007669"/>
    <property type="project" value="UniProtKB-UniRule"/>
</dbReference>
<evidence type="ECO:0000313" key="7">
    <source>
        <dbReference type="Proteomes" id="UP000681967"/>
    </source>
</evidence>
<evidence type="ECO:0000256" key="5">
    <source>
        <dbReference type="RuleBase" id="RU367092"/>
    </source>
</evidence>
<dbReference type="GO" id="GO:0005743">
    <property type="term" value="C:mitochondrial inner membrane"/>
    <property type="evidence" value="ECO:0007669"/>
    <property type="project" value="UniProtKB-SubCell"/>
</dbReference>
<comment type="similarity">
    <text evidence="2 5">Belongs to the amidinotransferase family.</text>
</comment>
<feature type="active site" description="Amidino-cysteine intermediate" evidence="4">
    <location>
        <position position="201"/>
    </location>
</feature>
<dbReference type="Gene3D" id="3.75.10.10">
    <property type="entry name" value="L-arginine/glycine Amidinotransferase, Chain A"/>
    <property type="match status" value="1"/>
</dbReference>
<keyword evidence="5" id="KW-0472">Membrane</keyword>
<comment type="caution">
    <text evidence="6">The sequence shown here is derived from an EMBL/GenBank/DDBJ whole genome shotgun (WGS) entry which is preliminary data.</text>
</comment>
<comment type="catalytic activity">
    <reaction evidence="5">
        <text>L-arginine + glycine = guanidinoacetate + L-ornithine</text>
        <dbReference type="Rhea" id="RHEA:13201"/>
        <dbReference type="ChEBI" id="CHEBI:32682"/>
        <dbReference type="ChEBI" id="CHEBI:46911"/>
        <dbReference type="ChEBI" id="CHEBI:57305"/>
        <dbReference type="ChEBI" id="CHEBI:57742"/>
        <dbReference type="EC" id="2.1.4.1"/>
    </reaction>
</comment>